<dbReference type="PANTHER" id="PTHR43685">
    <property type="entry name" value="GLYCOSYLTRANSFERASE"/>
    <property type="match status" value="1"/>
</dbReference>
<dbReference type="EMBL" id="QJUM01000034">
    <property type="protein sequence ID" value="TBV00996.1"/>
    <property type="molecule type" value="Genomic_DNA"/>
</dbReference>
<feature type="domain" description="Glycosyltransferase 2-like" evidence="1">
    <location>
        <begin position="7"/>
        <end position="172"/>
    </location>
</feature>
<name>A0A4Q9QVZ5_9GAMM</name>
<reference evidence="4 5" key="1">
    <citation type="submission" date="2018-06" db="EMBL/GenBank/DDBJ databases">
        <title>Three novel Pseudomonas species isolated from symptomatic oak.</title>
        <authorList>
            <person name="Bueno-Gonzalez V."/>
            <person name="Brady C."/>
        </authorList>
    </citation>
    <scope>NUCLEOTIDE SEQUENCE [LARGE SCALE GENOMIC DNA]</scope>
    <source>
        <strain evidence="3 4">P26B</strain>
        <strain evidence="2 5">P6B</strain>
    </source>
</reference>
<dbReference type="AlphaFoldDB" id="A0A4Q9QVZ5"/>
<evidence type="ECO:0000259" key="1">
    <source>
        <dbReference type="Pfam" id="PF00535"/>
    </source>
</evidence>
<keyword evidence="2" id="KW-0808">Transferase</keyword>
<dbReference type="SUPFAM" id="SSF53448">
    <property type="entry name" value="Nucleotide-diphospho-sugar transferases"/>
    <property type="match status" value="1"/>
</dbReference>
<dbReference type="Pfam" id="PF00535">
    <property type="entry name" value="Glycos_transf_2"/>
    <property type="match status" value="1"/>
</dbReference>
<accession>A0A4Q9QVZ5</accession>
<dbReference type="InterPro" id="IPR001173">
    <property type="entry name" value="Glyco_trans_2-like"/>
</dbReference>
<evidence type="ECO:0000313" key="4">
    <source>
        <dbReference type="Proteomes" id="UP000291334"/>
    </source>
</evidence>
<proteinExistence type="predicted"/>
<dbReference type="Proteomes" id="UP000293172">
    <property type="component" value="Unassembled WGS sequence"/>
</dbReference>
<dbReference type="RefSeq" id="WP_131173373.1">
    <property type="nucleotide sequence ID" value="NZ_QJUL01000033.1"/>
</dbReference>
<dbReference type="EMBL" id="QJUL01000033">
    <property type="protein sequence ID" value="TBU88015.1"/>
    <property type="molecule type" value="Genomic_DNA"/>
</dbReference>
<dbReference type="OrthoDB" id="9802649at2"/>
<sequence length="309" mass="34211">MPEKLISVIIPTYNYAAVLPRAVGSVLAQLADADAELLVIDDGSTDATPAVIAELQQTHGSCFTALRQDNGGSAAARNCGIAHARGRFLIFLDADDEMLPGTLAALRAHVTELPQTRMVIGGYRSVAFDGKCTEHAAASLMPAAGERLYAYLFDKRLSLCNGACAMHREVFSAGLYPEHLRNAEDIPVFAQALARFPCSLLEHPMAIIHKHPDSLRHNLQYARQTGLALVEEVFSPQRMPGEHQHLKRKFHGQRCLSLFRLFSAAGEKEEALIFYRSALRADPLVVLRWTYTRKLLRLLLQGSTRRRGR</sequence>
<evidence type="ECO:0000313" key="2">
    <source>
        <dbReference type="EMBL" id="TBU88015.1"/>
    </source>
</evidence>
<organism evidence="2 5">
    <name type="scientific">Phytopseudomonas dryadis</name>
    <dbReference type="NCBI Taxonomy" id="2487520"/>
    <lineage>
        <taxon>Bacteria</taxon>
        <taxon>Pseudomonadati</taxon>
        <taxon>Pseudomonadota</taxon>
        <taxon>Gammaproteobacteria</taxon>
        <taxon>Pseudomonadales</taxon>
        <taxon>Pseudomonadaceae</taxon>
        <taxon>Phytopseudomonas</taxon>
    </lineage>
</organism>
<dbReference type="GO" id="GO:0016740">
    <property type="term" value="F:transferase activity"/>
    <property type="evidence" value="ECO:0007669"/>
    <property type="project" value="UniProtKB-KW"/>
</dbReference>
<dbReference type="PANTHER" id="PTHR43685:SF11">
    <property type="entry name" value="GLYCOSYLTRANSFERASE TAGX-RELATED"/>
    <property type="match status" value="1"/>
</dbReference>
<protein>
    <submittedName>
        <fullName evidence="2">Glycosyltransferase family 2 protein</fullName>
    </submittedName>
</protein>
<dbReference type="CDD" id="cd00761">
    <property type="entry name" value="Glyco_tranf_GTA_type"/>
    <property type="match status" value="1"/>
</dbReference>
<gene>
    <name evidence="3" type="ORF">DNK34_22145</name>
    <name evidence="2" type="ORF">DNK44_19260</name>
</gene>
<dbReference type="InterPro" id="IPR050834">
    <property type="entry name" value="Glycosyltransf_2"/>
</dbReference>
<dbReference type="Proteomes" id="UP000291334">
    <property type="component" value="Unassembled WGS sequence"/>
</dbReference>
<evidence type="ECO:0000313" key="3">
    <source>
        <dbReference type="EMBL" id="TBV00996.1"/>
    </source>
</evidence>
<comment type="caution">
    <text evidence="2">The sequence shown here is derived from an EMBL/GenBank/DDBJ whole genome shotgun (WGS) entry which is preliminary data.</text>
</comment>
<evidence type="ECO:0000313" key="5">
    <source>
        <dbReference type="Proteomes" id="UP000293172"/>
    </source>
</evidence>
<keyword evidence="4" id="KW-1185">Reference proteome</keyword>
<dbReference type="Gene3D" id="3.90.550.10">
    <property type="entry name" value="Spore Coat Polysaccharide Biosynthesis Protein SpsA, Chain A"/>
    <property type="match status" value="1"/>
</dbReference>
<dbReference type="InterPro" id="IPR029044">
    <property type="entry name" value="Nucleotide-diphossugar_trans"/>
</dbReference>